<proteinExistence type="predicted"/>
<dbReference type="HOGENOM" id="CLU_1332792_0_0_1"/>
<feature type="compositionally biased region" description="Polar residues" evidence="1">
    <location>
        <begin position="149"/>
        <end position="162"/>
    </location>
</feature>
<dbReference type="VEuPathDB" id="FungiDB:UREG_00657"/>
<organism evidence="2 3">
    <name type="scientific">Uncinocarpus reesii (strain UAMH 1704)</name>
    <dbReference type="NCBI Taxonomy" id="336963"/>
    <lineage>
        <taxon>Eukaryota</taxon>
        <taxon>Fungi</taxon>
        <taxon>Dikarya</taxon>
        <taxon>Ascomycota</taxon>
        <taxon>Pezizomycotina</taxon>
        <taxon>Eurotiomycetes</taxon>
        <taxon>Eurotiomycetidae</taxon>
        <taxon>Onygenales</taxon>
        <taxon>Onygenaceae</taxon>
        <taxon>Uncinocarpus</taxon>
    </lineage>
</organism>
<dbReference type="Proteomes" id="UP000002058">
    <property type="component" value="Unassembled WGS sequence"/>
</dbReference>
<feature type="compositionally biased region" description="Basic and acidic residues" evidence="1">
    <location>
        <begin position="163"/>
        <end position="173"/>
    </location>
</feature>
<keyword evidence="3" id="KW-1185">Reference proteome</keyword>
<accession>C4JKQ9</accession>
<sequence>MATVGCRYLEHLGRKQLVHHPQTTEPTRFVEVHRGRMWADGSVKLPRPSIPLHPYEMIPIELLICETKPSISPNGLVRQHCFIVPRGLICSHFEAREIQHPPSKRDPVVKKTIMRGLAPAASGKPQPRPAVTVTDTMRNLPLRHHRSQQRGNQPATSVSAQRSRADHKKERAIPKPANQSAPGSPLQRKSPLIQVVFFFEAAQRSD</sequence>
<evidence type="ECO:0000313" key="3">
    <source>
        <dbReference type="Proteomes" id="UP000002058"/>
    </source>
</evidence>
<feature type="region of interest" description="Disordered" evidence="1">
    <location>
        <begin position="143"/>
        <end position="188"/>
    </location>
</feature>
<reference evidence="3" key="1">
    <citation type="journal article" date="2009" name="Genome Res.">
        <title>Comparative genomic analyses of the human fungal pathogens Coccidioides and their relatives.</title>
        <authorList>
            <person name="Sharpton T.J."/>
            <person name="Stajich J.E."/>
            <person name="Rounsley S.D."/>
            <person name="Gardner M.J."/>
            <person name="Wortman J.R."/>
            <person name="Jordar V.S."/>
            <person name="Maiti R."/>
            <person name="Kodira C.D."/>
            <person name="Neafsey D.E."/>
            <person name="Zeng Q."/>
            <person name="Hung C.-Y."/>
            <person name="McMahan C."/>
            <person name="Muszewska A."/>
            <person name="Grynberg M."/>
            <person name="Mandel M.A."/>
            <person name="Kellner E.M."/>
            <person name="Barker B.M."/>
            <person name="Galgiani J.N."/>
            <person name="Orbach M.J."/>
            <person name="Kirkland T.N."/>
            <person name="Cole G.T."/>
            <person name="Henn M.R."/>
            <person name="Birren B.W."/>
            <person name="Taylor J.W."/>
        </authorList>
    </citation>
    <scope>NUCLEOTIDE SEQUENCE [LARGE SCALE GENOMIC DNA]</scope>
    <source>
        <strain evidence="3">UAMH 1704</strain>
    </source>
</reference>
<dbReference type="KEGG" id="ure:UREG_00657"/>
<evidence type="ECO:0000313" key="2">
    <source>
        <dbReference type="EMBL" id="EEP75810.1"/>
    </source>
</evidence>
<dbReference type="GeneID" id="8438678"/>
<evidence type="ECO:0000256" key="1">
    <source>
        <dbReference type="SAM" id="MobiDB-lite"/>
    </source>
</evidence>
<dbReference type="InParanoid" id="C4JKQ9"/>
<gene>
    <name evidence="2" type="ORF">UREG_00657</name>
</gene>
<dbReference type="AlphaFoldDB" id="C4JKQ9"/>
<dbReference type="EMBL" id="CH476615">
    <property type="protein sequence ID" value="EEP75810.1"/>
    <property type="molecule type" value="Genomic_DNA"/>
</dbReference>
<protein>
    <submittedName>
        <fullName evidence="2">Uncharacterized protein</fullName>
    </submittedName>
</protein>
<dbReference type="RefSeq" id="XP_002541143.1">
    <property type="nucleotide sequence ID" value="XM_002541097.1"/>
</dbReference>
<name>C4JKQ9_UNCRE</name>